<dbReference type="Pfam" id="PF00437">
    <property type="entry name" value="T2SSE"/>
    <property type="match status" value="1"/>
</dbReference>
<protein>
    <recommendedName>
        <fullName evidence="2">Bacterial type II secretion system protein E domain-containing protein</fullName>
    </recommendedName>
</protein>
<dbReference type="InterPro" id="IPR001482">
    <property type="entry name" value="T2SS/T4SS_dom"/>
</dbReference>
<dbReference type="Gene3D" id="3.30.450.90">
    <property type="match status" value="1"/>
</dbReference>
<dbReference type="PANTHER" id="PTHR30486:SF6">
    <property type="entry name" value="TYPE IV PILUS RETRACTATION ATPASE PILT"/>
    <property type="match status" value="1"/>
</dbReference>
<gene>
    <name evidence="3" type="ORF">S01H1_32881</name>
</gene>
<dbReference type="SUPFAM" id="SSF52540">
    <property type="entry name" value="P-loop containing nucleoside triphosphate hydrolases"/>
    <property type="match status" value="1"/>
</dbReference>
<sequence>MAQIDKLFRILKERKGSDLHMSVGAPPLLRISGDLIPLSSNELPQNETKKILYEIMSPYQQEQFEKNMEMDFAYGLQGIGRFRANIFLQNRGIGGVFRIIPEEIMSIEQLKCPPQVLNFAKLHRGMVLCTGPTGSGKSTTLAALVDYINMNSTDHILTIEDPIEFVHPNKKCLVNQRELGAHTQSFAAALRSALREDPDVILVGEMRDYETIQLALTAAETGHLVFGTLHTSSAAKT</sequence>
<organism evidence="3">
    <name type="scientific">marine sediment metagenome</name>
    <dbReference type="NCBI Taxonomy" id="412755"/>
    <lineage>
        <taxon>unclassified sequences</taxon>
        <taxon>metagenomes</taxon>
        <taxon>ecological metagenomes</taxon>
    </lineage>
</organism>
<proteinExistence type="inferred from homology"/>
<feature type="domain" description="Bacterial type II secretion system protein E" evidence="2">
    <location>
        <begin position="194"/>
        <end position="208"/>
    </location>
</feature>
<reference evidence="3" key="1">
    <citation type="journal article" date="2014" name="Front. Microbiol.">
        <title>High frequency of phylogenetically diverse reductive dehalogenase-homologous genes in deep subseafloor sedimentary metagenomes.</title>
        <authorList>
            <person name="Kawai M."/>
            <person name="Futagami T."/>
            <person name="Toyoda A."/>
            <person name="Takaki Y."/>
            <person name="Nishi S."/>
            <person name="Hori S."/>
            <person name="Arai W."/>
            <person name="Tsubouchi T."/>
            <person name="Morono Y."/>
            <person name="Uchiyama I."/>
            <person name="Ito T."/>
            <person name="Fujiyama A."/>
            <person name="Inagaki F."/>
            <person name="Takami H."/>
        </authorList>
    </citation>
    <scope>NUCLEOTIDE SEQUENCE</scope>
    <source>
        <strain evidence="3">Expedition CK06-06</strain>
    </source>
</reference>
<dbReference type="PROSITE" id="PS00662">
    <property type="entry name" value="T2SP_E"/>
    <property type="match status" value="1"/>
</dbReference>
<dbReference type="EMBL" id="BARS01020388">
    <property type="protein sequence ID" value="GAG06686.1"/>
    <property type="molecule type" value="Genomic_DNA"/>
</dbReference>
<dbReference type="Gene3D" id="3.40.50.300">
    <property type="entry name" value="P-loop containing nucleotide triphosphate hydrolases"/>
    <property type="match status" value="1"/>
</dbReference>
<dbReference type="NCBIfam" id="TIGR01420">
    <property type="entry name" value="pilT_fam"/>
    <property type="match status" value="1"/>
</dbReference>
<feature type="non-terminal residue" evidence="3">
    <location>
        <position position="237"/>
    </location>
</feature>
<comment type="caution">
    <text evidence="3">The sequence shown here is derived from an EMBL/GenBank/DDBJ whole genome shotgun (WGS) entry which is preliminary data.</text>
</comment>
<dbReference type="PANTHER" id="PTHR30486">
    <property type="entry name" value="TWITCHING MOTILITY PROTEIN PILT"/>
    <property type="match status" value="1"/>
</dbReference>
<name>X0W1S0_9ZZZZ</name>
<evidence type="ECO:0000313" key="3">
    <source>
        <dbReference type="EMBL" id="GAG06686.1"/>
    </source>
</evidence>
<dbReference type="InterPro" id="IPR050921">
    <property type="entry name" value="T4SS_GSP_E_ATPase"/>
</dbReference>
<evidence type="ECO:0000259" key="2">
    <source>
        <dbReference type="PROSITE" id="PS00662"/>
    </source>
</evidence>
<dbReference type="GO" id="GO:0016887">
    <property type="term" value="F:ATP hydrolysis activity"/>
    <property type="evidence" value="ECO:0007669"/>
    <property type="project" value="InterPro"/>
</dbReference>
<dbReference type="InterPro" id="IPR006321">
    <property type="entry name" value="PilT/PilU"/>
</dbReference>
<comment type="similarity">
    <text evidence="1">Belongs to the GSP E family.</text>
</comment>
<dbReference type="AlphaFoldDB" id="X0W1S0"/>
<dbReference type="InterPro" id="IPR027417">
    <property type="entry name" value="P-loop_NTPase"/>
</dbReference>
<dbReference type="GO" id="GO:0005524">
    <property type="term" value="F:ATP binding"/>
    <property type="evidence" value="ECO:0007669"/>
    <property type="project" value="InterPro"/>
</dbReference>
<evidence type="ECO:0000256" key="1">
    <source>
        <dbReference type="ARBA" id="ARBA00006611"/>
    </source>
</evidence>
<accession>X0W1S0</accession>